<gene>
    <name evidence="1" type="ORF">FF38_13132</name>
</gene>
<dbReference type="AlphaFoldDB" id="A0A0L0CS54"/>
<comment type="caution">
    <text evidence="1">The sequence shown here is derived from an EMBL/GenBank/DDBJ whole genome shotgun (WGS) entry which is preliminary data.</text>
</comment>
<keyword evidence="2" id="KW-1185">Reference proteome</keyword>
<proteinExistence type="predicted"/>
<protein>
    <submittedName>
        <fullName evidence="1">Uncharacterized protein</fullName>
    </submittedName>
</protein>
<evidence type="ECO:0000313" key="1">
    <source>
        <dbReference type="EMBL" id="KNC34254.1"/>
    </source>
</evidence>
<dbReference type="Proteomes" id="UP000037069">
    <property type="component" value="Unassembled WGS sequence"/>
</dbReference>
<dbReference type="EMBL" id="JRES01000086">
    <property type="protein sequence ID" value="KNC34254.1"/>
    <property type="molecule type" value="Genomic_DNA"/>
</dbReference>
<evidence type="ECO:0000313" key="2">
    <source>
        <dbReference type="Proteomes" id="UP000037069"/>
    </source>
</evidence>
<reference evidence="1 2" key="1">
    <citation type="journal article" date="2015" name="Nat. Commun.">
        <title>Lucilia cuprina genome unlocks parasitic fly biology to underpin future interventions.</title>
        <authorList>
            <person name="Anstead C.A."/>
            <person name="Korhonen P.K."/>
            <person name="Young N.D."/>
            <person name="Hall R.S."/>
            <person name="Jex A.R."/>
            <person name="Murali S.C."/>
            <person name="Hughes D.S."/>
            <person name="Lee S.F."/>
            <person name="Perry T."/>
            <person name="Stroehlein A.J."/>
            <person name="Ansell B.R."/>
            <person name="Breugelmans B."/>
            <person name="Hofmann A."/>
            <person name="Qu J."/>
            <person name="Dugan S."/>
            <person name="Lee S.L."/>
            <person name="Chao H."/>
            <person name="Dinh H."/>
            <person name="Han Y."/>
            <person name="Doddapaneni H.V."/>
            <person name="Worley K.C."/>
            <person name="Muzny D.M."/>
            <person name="Ioannidis P."/>
            <person name="Waterhouse R.M."/>
            <person name="Zdobnov E.M."/>
            <person name="James P.J."/>
            <person name="Bagnall N.H."/>
            <person name="Kotze A.C."/>
            <person name="Gibbs R.A."/>
            <person name="Richards S."/>
            <person name="Batterham P."/>
            <person name="Gasser R.B."/>
        </authorList>
    </citation>
    <scope>NUCLEOTIDE SEQUENCE [LARGE SCALE GENOMIC DNA]</scope>
    <source>
        <strain evidence="1 2">LS</strain>
        <tissue evidence="1">Full body</tissue>
    </source>
</reference>
<name>A0A0L0CS54_LUCCU</name>
<organism evidence="1 2">
    <name type="scientific">Lucilia cuprina</name>
    <name type="common">Green bottle fly</name>
    <name type="synonym">Australian sheep blowfly</name>
    <dbReference type="NCBI Taxonomy" id="7375"/>
    <lineage>
        <taxon>Eukaryota</taxon>
        <taxon>Metazoa</taxon>
        <taxon>Ecdysozoa</taxon>
        <taxon>Arthropoda</taxon>
        <taxon>Hexapoda</taxon>
        <taxon>Insecta</taxon>
        <taxon>Pterygota</taxon>
        <taxon>Neoptera</taxon>
        <taxon>Endopterygota</taxon>
        <taxon>Diptera</taxon>
        <taxon>Brachycera</taxon>
        <taxon>Muscomorpha</taxon>
        <taxon>Oestroidea</taxon>
        <taxon>Calliphoridae</taxon>
        <taxon>Luciliinae</taxon>
        <taxon>Lucilia</taxon>
    </lineage>
</organism>
<accession>A0A0L0CS54</accession>
<sequence length="171" mass="19177">MVEYVRVEQGIDLIHQKNMPTLLPYSGSIQGPGNYTEDDVFIGNLEDLSHFYTYNSEWGIRSRISRKSKLYEFAECIGVVSLILAILLPCSTSHMLSAKRVNSLISVKLEPVKTTFMLFGKSLTDIYRDRVNVGGQSPMELVDKKTPKKTLLTVSLTERVGPGNSPNSEIY</sequence>